<dbReference type="Gene3D" id="3.40.1170.20">
    <property type="entry name" value="tRNA intron endonuclease, N-terminal domain"/>
    <property type="match status" value="1"/>
</dbReference>
<dbReference type="GO" id="GO:0003676">
    <property type="term" value="F:nucleic acid binding"/>
    <property type="evidence" value="ECO:0007669"/>
    <property type="project" value="InterPro"/>
</dbReference>
<dbReference type="RefSeq" id="WP_197731086.1">
    <property type="nucleotide sequence ID" value="NZ_LR216287.1"/>
</dbReference>
<dbReference type="Proteomes" id="UP000294299">
    <property type="component" value="Chromosome NFRAN"/>
</dbReference>
<keyword evidence="3" id="KW-0255">Endonuclease</keyword>
<dbReference type="InterPro" id="IPR011856">
    <property type="entry name" value="tRNA_endonuc-like_dom_sf"/>
</dbReference>
<dbReference type="OrthoDB" id="46045at2157"/>
<dbReference type="SUPFAM" id="SSF55267">
    <property type="entry name" value="tRNA-intron endonuclease N-terminal domain-like"/>
    <property type="match status" value="1"/>
</dbReference>
<dbReference type="InterPro" id="IPR006676">
    <property type="entry name" value="tRNA_splic"/>
</dbReference>
<evidence type="ECO:0000313" key="4">
    <source>
        <dbReference type="Proteomes" id="UP000294299"/>
    </source>
</evidence>
<dbReference type="InterPro" id="IPR006677">
    <property type="entry name" value="tRNA_intron_Endonuc_cat-like"/>
</dbReference>
<keyword evidence="3" id="KW-0378">Hydrolase</keyword>
<dbReference type="GO" id="GO:0005737">
    <property type="term" value="C:cytoplasm"/>
    <property type="evidence" value="ECO:0007669"/>
    <property type="project" value="TreeGrafter"/>
</dbReference>
<dbReference type="PANTHER" id="PTHR21227:SF0">
    <property type="entry name" value="TRNA-SPLICING ENDONUCLEASE SUBUNIT SEN2"/>
    <property type="match status" value="1"/>
</dbReference>
<dbReference type="CDD" id="cd22363">
    <property type="entry name" value="tRNA-intron_lyase_C"/>
    <property type="match status" value="1"/>
</dbReference>
<sequence length="231" mass="26538">MAVGTDLCVMPIVKPEVPDESEENQAFSNLERIEASENLSDQNFAAEANYISKKGKIIIQEPRDQDQLRNKGFGENFNKEYLLSYLEALFLLQSNKLRVSDKTQDYDFSEFLKVLVKKDKKLLTKYLIYRDLRSKGYVVKDGFGFGTDFRIYERGEFNKKTSKYVAVGLNEGTTINASSFANMVDEVEKMGKNAVIAVVERRGEVIYYKASKMNFSENKRVRKKDTESTFT</sequence>
<keyword evidence="3" id="KW-0540">Nuclease</keyword>
<dbReference type="NCBIfam" id="TIGR00324">
    <property type="entry name" value="endA"/>
    <property type="match status" value="1"/>
</dbReference>
<dbReference type="SUPFAM" id="SSF53032">
    <property type="entry name" value="tRNA-intron endonuclease catalytic domain-like"/>
    <property type="match status" value="1"/>
</dbReference>
<name>A0A484I6N2_9ARCH</name>
<dbReference type="InterPro" id="IPR006678">
    <property type="entry name" value="tRNA_intron_Endonuc_N"/>
</dbReference>
<dbReference type="GO" id="GO:0000213">
    <property type="term" value="F:tRNA-intron lyase activity"/>
    <property type="evidence" value="ECO:0007669"/>
    <property type="project" value="InterPro"/>
</dbReference>
<keyword evidence="4" id="KW-1185">Reference proteome</keyword>
<proteinExistence type="predicted"/>
<organism evidence="3 4">
    <name type="scientific">Candidatus Nitrosocosmicus franklandianus</name>
    <dbReference type="NCBI Taxonomy" id="1798806"/>
    <lineage>
        <taxon>Archaea</taxon>
        <taxon>Nitrososphaerota</taxon>
        <taxon>Nitrososphaeria</taxon>
        <taxon>Nitrososphaerales</taxon>
        <taxon>Nitrososphaeraceae</taxon>
        <taxon>Candidatus Nitrosocosmicus</taxon>
    </lineage>
</organism>
<accession>A0A484I6N2</accession>
<reference evidence="3 4" key="1">
    <citation type="submission" date="2019-02" db="EMBL/GenBank/DDBJ databases">
        <authorList>
            <person name="Lehtovirta-Morley E L."/>
        </authorList>
    </citation>
    <scope>NUCLEOTIDE SEQUENCE [LARGE SCALE GENOMIC DNA]</scope>
    <source>
        <strain evidence="3">NFRAN1</strain>
    </source>
</reference>
<feature type="domain" description="tRNA intron endonuclease N-terminal" evidence="2">
    <location>
        <begin position="54"/>
        <end position="112"/>
    </location>
</feature>
<dbReference type="PANTHER" id="PTHR21227">
    <property type="entry name" value="TRNA-SPLICING ENDONUCLEASE SUBUNIT SEN2"/>
    <property type="match status" value="1"/>
</dbReference>
<dbReference type="GO" id="GO:0006388">
    <property type="term" value="P:tRNA splicing, via endonucleolytic cleavage and ligation"/>
    <property type="evidence" value="ECO:0007669"/>
    <property type="project" value="InterPro"/>
</dbReference>
<dbReference type="Pfam" id="PF01974">
    <property type="entry name" value="tRNA_int_endo"/>
    <property type="match status" value="1"/>
</dbReference>
<evidence type="ECO:0000259" key="1">
    <source>
        <dbReference type="Pfam" id="PF01974"/>
    </source>
</evidence>
<dbReference type="EMBL" id="LR216287">
    <property type="protein sequence ID" value="VFJ12773.1"/>
    <property type="molecule type" value="Genomic_DNA"/>
</dbReference>
<protein>
    <submittedName>
        <fullName evidence="3">tRNA-splicing endonuclease subunit alpha</fullName>
    </submittedName>
</protein>
<dbReference type="InterPro" id="IPR036167">
    <property type="entry name" value="tRNA_intron_Endo_cat-like_sf"/>
</dbReference>
<dbReference type="Pfam" id="PF02778">
    <property type="entry name" value="tRNA_int_endo_N"/>
    <property type="match status" value="1"/>
</dbReference>
<evidence type="ECO:0000259" key="2">
    <source>
        <dbReference type="Pfam" id="PF02778"/>
    </source>
</evidence>
<dbReference type="Gene3D" id="3.40.1350.10">
    <property type="match status" value="1"/>
</dbReference>
<dbReference type="AlphaFoldDB" id="A0A484I6N2"/>
<gene>
    <name evidence="3" type="ORF">NFRAN_0452</name>
</gene>
<evidence type="ECO:0000313" key="3">
    <source>
        <dbReference type="EMBL" id="VFJ12773.1"/>
    </source>
</evidence>
<feature type="domain" description="tRNA intron endonuclease catalytic" evidence="1">
    <location>
        <begin position="123"/>
        <end position="207"/>
    </location>
</feature>
<dbReference type="InterPro" id="IPR036740">
    <property type="entry name" value="tRNA_intron_Endonuc_N_sf"/>
</dbReference>
<dbReference type="GeneID" id="39419989"/>
<dbReference type="KEGG" id="nfn:NFRAN_0452"/>